<organism evidence="1 2">
    <name type="scientific">Xanthomonas euvesicatoria</name>
    <dbReference type="NCBI Taxonomy" id="456327"/>
    <lineage>
        <taxon>Bacteria</taxon>
        <taxon>Pseudomonadati</taxon>
        <taxon>Pseudomonadota</taxon>
        <taxon>Gammaproteobacteria</taxon>
        <taxon>Lysobacterales</taxon>
        <taxon>Lysobacteraceae</taxon>
        <taxon>Xanthomonas</taxon>
    </lineage>
</organism>
<evidence type="ECO:0000313" key="2">
    <source>
        <dbReference type="Proteomes" id="UP000576603"/>
    </source>
</evidence>
<accession>A0AAW3U726</accession>
<name>A0AAW3U726_XANEU</name>
<dbReference type="Pfam" id="PF12582">
    <property type="entry name" value="DUF3757"/>
    <property type="match status" value="1"/>
</dbReference>
<protein>
    <recommendedName>
        <fullName evidence="3">DUF3757 domain-containing protein</fullName>
    </recommendedName>
</protein>
<reference evidence="1 2" key="1">
    <citation type="submission" date="2020-08" db="EMBL/GenBank/DDBJ databases">
        <title>Studying the diversity of plant-associated saprophytic bacteria and their role in host health and plant-pathogen interactions.</title>
        <authorList>
            <person name="Potnis N."/>
        </authorList>
    </citation>
    <scope>NUCLEOTIDE SEQUENCE [LARGE SCALE GENOMIC DNA]</scope>
    <source>
        <strain evidence="1 2">CFBP 7922</strain>
    </source>
</reference>
<dbReference type="AlphaFoldDB" id="A0AAW3U726"/>
<comment type="caution">
    <text evidence="1">The sequence shown here is derived from an EMBL/GenBank/DDBJ whole genome shotgun (WGS) entry which is preliminary data.</text>
</comment>
<dbReference type="Proteomes" id="UP000576603">
    <property type="component" value="Unassembled WGS sequence"/>
</dbReference>
<dbReference type="InterPro" id="IPR022231">
    <property type="entry name" value="DUF3757"/>
</dbReference>
<dbReference type="RefSeq" id="WP_260222354.1">
    <property type="nucleotide sequence ID" value="NZ_JACHNK010000007.1"/>
</dbReference>
<proteinExistence type="predicted"/>
<dbReference type="EMBL" id="JACHNL010000007">
    <property type="protein sequence ID" value="MBB4724862.1"/>
    <property type="molecule type" value="Genomic_DNA"/>
</dbReference>
<evidence type="ECO:0000313" key="1">
    <source>
        <dbReference type="EMBL" id="MBB4724862.1"/>
    </source>
</evidence>
<gene>
    <name evidence="1" type="ORF">FHY32_003240</name>
</gene>
<evidence type="ECO:0008006" key="3">
    <source>
        <dbReference type="Google" id="ProtNLM"/>
    </source>
</evidence>
<sequence length="198" mass="21381">MPIPSTRHARLPSAQSSVGCAWFHNLICGDVLTMRYSLTPALMAGMLLSLSSAGALAKQPADTSAHCPAPDAVLYKAGRYHASTSVEVGSGHGGWFSTQQPNTGTPRHLSSALYYGEHPDTSNKQGVLVNCSYTLSRGGEVDLAYFDAQTPDIQRNLVVQLKNPALWLLDQPPTSERQQFYTCTQSVKACAFAPLRLE</sequence>